<dbReference type="AlphaFoldDB" id="A0A9X6FDS9"/>
<proteinExistence type="predicted"/>
<protein>
    <submittedName>
        <fullName evidence="1">Uncharacterized protein</fullName>
    </submittedName>
</protein>
<gene>
    <name evidence="1" type="ORF">BK746_06090</name>
</gene>
<dbReference type="EMBL" id="NFDN01000028">
    <property type="protein sequence ID" value="OTY62233.1"/>
    <property type="molecule type" value="Genomic_DNA"/>
</dbReference>
<organism evidence="1 2">
    <name type="scientific">Bacillus thuringiensis serovar yosoo</name>
    <dbReference type="NCBI Taxonomy" id="180848"/>
    <lineage>
        <taxon>Bacteria</taxon>
        <taxon>Bacillati</taxon>
        <taxon>Bacillota</taxon>
        <taxon>Bacilli</taxon>
        <taxon>Bacillales</taxon>
        <taxon>Bacillaceae</taxon>
        <taxon>Bacillus</taxon>
        <taxon>Bacillus cereus group</taxon>
    </lineage>
</organism>
<evidence type="ECO:0000313" key="2">
    <source>
        <dbReference type="Proteomes" id="UP000195129"/>
    </source>
</evidence>
<evidence type="ECO:0000313" key="1">
    <source>
        <dbReference type="EMBL" id="OTY62233.1"/>
    </source>
</evidence>
<accession>A0A9X6FDS9</accession>
<name>A0A9X6FDS9_BACTU</name>
<reference evidence="1 2" key="1">
    <citation type="submission" date="2016-10" db="EMBL/GenBank/DDBJ databases">
        <title>Comparative genomics of Bacillus thuringiensis reveals a path to pathogens against multiple invertebrate hosts.</title>
        <authorList>
            <person name="Zheng J."/>
            <person name="Gao Q."/>
            <person name="Liu H."/>
            <person name="Peng D."/>
            <person name="Ruan L."/>
            <person name="Sun M."/>
        </authorList>
    </citation>
    <scope>NUCLEOTIDE SEQUENCE [LARGE SCALE GENOMIC DNA]</scope>
    <source>
        <strain evidence="1">BGSC 4CA1</strain>
    </source>
</reference>
<dbReference type="Proteomes" id="UP000195129">
    <property type="component" value="Unassembled WGS sequence"/>
</dbReference>
<sequence length="67" mass="8366">MKYVRLLYKKKLELLVKWFFMLKLNKSMNCYSINMNFIHHFNNYAISEINVEFSRKIYIYKSQNVYI</sequence>
<comment type="caution">
    <text evidence="1">The sequence shown here is derived from an EMBL/GenBank/DDBJ whole genome shotgun (WGS) entry which is preliminary data.</text>
</comment>